<organism evidence="1 2">
    <name type="scientific">Aspergillus granulosus</name>
    <dbReference type="NCBI Taxonomy" id="176169"/>
    <lineage>
        <taxon>Eukaryota</taxon>
        <taxon>Fungi</taxon>
        <taxon>Dikarya</taxon>
        <taxon>Ascomycota</taxon>
        <taxon>Pezizomycotina</taxon>
        <taxon>Eurotiomycetes</taxon>
        <taxon>Eurotiomycetidae</taxon>
        <taxon>Eurotiales</taxon>
        <taxon>Aspergillaceae</taxon>
        <taxon>Aspergillus</taxon>
        <taxon>Aspergillus subgen. Nidulantes</taxon>
    </lineage>
</organism>
<keyword evidence="2" id="KW-1185">Reference proteome</keyword>
<proteinExistence type="predicted"/>
<evidence type="ECO:0000313" key="2">
    <source>
        <dbReference type="Proteomes" id="UP001610334"/>
    </source>
</evidence>
<protein>
    <recommendedName>
        <fullName evidence="3">F-box domain-containing protein</fullName>
    </recommendedName>
</protein>
<dbReference type="EMBL" id="JBFXLT010000073">
    <property type="protein sequence ID" value="KAL2810299.1"/>
    <property type="molecule type" value="Genomic_DNA"/>
</dbReference>
<accession>A0ABR4H4X8</accession>
<evidence type="ECO:0008006" key="3">
    <source>
        <dbReference type="Google" id="ProtNLM"/>
    </source>
</evidence>
<dbReference type="Proteomes" id="UP001610334">
    <property type="component" value="Unassembled WGS sequence"/>
</dbReference>
<evidence type="ECO:0000313" key="1">
    <source>
        <dbReference type="EMBL" id="KAL2810299.1"/>
    </source>
</evidence>
<sequence length="532" mass="59987">MHLLQQLPVEILSRIISLIPKAAQGGPHGPPSCLTSKEEKRDLFNLCLVSRQLRDVAQPFLFRYLDISHSDDAEFLTKRDKRIETHLQTLIRFTKALYLSPDLGQHVRFISVETEIRPRMRDITALGPDIHTVLERAVSDLPLNNEEKKGWKNALKKCDISILLALVVHKAPNLRVVRLPIGHHILERFILLRKSDPSVLASLEQFHITLDDPDYSGYNIAKYDPLFRLPSLREINFDEGNLYGKNCPSTWKPGTLNTEELGFTHCHCDISGIKKLVNACKKVTAFTFQTFAVHADSFAERGPGPHEPNAGDIHAALLPHKETLGLLQLDFWREADLVGTVEGYHQFCTSRVKLPSLRDFPVLTTVEIQHALLPEHPQFSPGLERLHITDCNSSIRNMVANIANDCKNGRYPHFVYFRVSAFDITRPIKLPGQRIPQGQTPEQCFRSLAALFEGTSVDFQIVPYNRDLMLENYSDSEGDDFPFPPPFMDANGPDIPAMMAMMQQAMQNPALAAALFAPGGDSDNSWETDDED</sequence>
<name>A0ABR4H4X8_9EURO</name>
<gene>
    <name evidence="1" type="ORF">BJX63DRAFT_434350</name>
</gene>
<comment type="caution">
    <text evidence="1">The sequence shown here is derived from an EMBL/GenBank/DDBJ whole genome shotgun (WGS) entry which is preliminary data.</text>
</comment>
<reference evidence="1 2" key="1">
    <citation type="submission" date="2024-07" db="EMBL/GenBank/DDBJ databases">
        <title>Section-level genome sequencing and comparative genomics of Aspergillus sections Usti and Cavernicolus.</title>
        <authorList>
            <consortium name="Lawrence Berkeley National Laboratory"/>
            <person name="Nybo J.L."/>
            <person name="Vesth T.C."/>
            <person name="Theobald S."/>
            <person name="Frisvad J.C."/>
            <person name="Larsen T.O."/>
            <person name="Kjaerboelling I."/>
            <person name="Rothschild-Mancinelli K."/>
            <person name="Lyhne E.K."/>
            <person name="Kogle M.E."/>
            <person name="Barry K."/>
            <person name="Clum A."/>
            <person name="Na H."/>
            <person name="Ledsgaard L."/>
            <person name="Lin J."/>
            <person name="Lipzen A."/>
            <person name="Kuo A."/>
            <person name="Riley R."/>
            <person name="Mondo S."/>
            <person name="Labutti K."/>
            <person name="Haridas S."/>
            <person name="Pangalinan J."/>
            <person name="Salamov A.A."/>
            <person name="Simmons B.A."/>
            <person name="Magnuson J.K."/>
            <person name="Chen J."/>
            <person name="Drula E."/>
            <person name="Henrissat B."/>
            <person name="Wiebenga A."/>
            <person name="Lubbers R.J."/>
            <person name="Gomes A.C."/>
            <person name="Makela M.R."/>
            <person name="Stajich J."/>
            <person name="Grigoriev I.V."/>
            <person name="Mortensen U.H."/>
            <person name="De Vries R.P."/>
            <person name="Baker S.E."/>
            <person name="Andersen M.R."/>
        </authorList>
    </citation>
    <scope>NUCLEOTIDE SEQUENCE [LARGE SCALE GENOMIC DNA]</scope>
    <source>
        <strain evidence="1 2">CBS 588.65</strain>
    </source>
</reference>